<dbReference type="GO" id="GO:0008483">
    <property type="term" value="F:transaminase activity"/>
    <property type="evidence" value="ECO:0007669"/>
    <property type="project" value="UniProtKB-KW"/>
</dbReference>
<comment type="cofactor">
    <cofactor evidence="1">
        <name>pyridoxal 5'-phosphate</name>
        <dbReference type="ChEBI" id="CHEBI:597326"/>
    </cofactor>
</comment>
<dbReference type="InterPro" id="IPR015421">
    <property type="entry name" value="PyrdxlP-dep_Trfase_major"/>
</dbReference>
<keyword evidence="5" id="KW-0663">Pyridoxal phosphate</keyword>
<evidence type="ECO:0000313" key="9">
    <source>
        <dbReference type="Proteomes" id="UP001595698"/>
    </source>
</evidence>
<protein>
    <submittedName>
        <fullName evidence="8">Pyridoxal phosphate-dependent aminotransferase</fullName>
    </submittedName>
</protein>
<dbReference type="RefSeq" id="WP_362914702.1">
    <property type="nucleotide sequence ID" value="NZ_JBHSBC010000036.1"/>
</dbReference>
<evidence type="ECO:0000259" key="7">
    <source>
        <dbReference type="Pfam" id="PF00155"/>
    </source>
</evidence>
<evidence type="ECO:0000256" key="4">
    <source>
        <dbReference type="ARBA" id="ARBA00022679"/>
    </source>
</evidence>
<dbReference type="SUPFAM" id="SSF53383">
    <property type="entry name" value="PLP-dependent transferases"/>
    <property type="match status" value="1"/>
</dbReference>
<dbReference type="InterPro" id="IPR015424">
    <property type="entry name" value="PyrdxlP-dep_Trfase"/>
</dbReference>
<keyword evidence="4" id="KW-0808">Transferase</keyword>
<dbReference type="CDD" id="cd00609">
    <property type="entry name" value="AAT_like"/>
    <property type="match status" value="1"/>
</dbReference>
<feature type="domain" description="Aminotransferase class I/classII large" evidence="7">
    <location>
        <begin position="64"/>
        <end position="405"/>
    </location>
</feature>
<comment type="similarity">
    <text evidence="2">Belongs to the class-I pyridoxal-phosphate-dependent aminotransferase family.</text>
</comment>
<dbReference type="Gene3D" id="3.90.1150.10">
    <property type="entry name" value="Aspartate Aminotransferase, domain 1"/>
    <property type="match status" value="1"/>
</dbReference>
<keyword evidence="3 8" id="KW-0032">Aminotransferase</keyword>
<dbReference type="Gene3D" id="3.40.640.10">
    <property type="entry name" value="Type I PLP-dependent aspartate aminotransferase-like (Major domain)"/>
    <property type="match status" value="1"/>
</dbReference>
<evidence type="ECO:0000256" key="6">
    <source>
        <dbReference type="SAM" id="MobiDB-lite"/>
    </source>
</evidence>
<dbReference type="PANTHER" id="PTHR46383:SF1">
    <property type="entry name" value="ASPARTATE AMINOTRANSFERASE"/>
    <property type="match status" value="1"/>
</dbReference>
<feature type="region of interest" description="Disordered" evidence="6">
    <location>
        <begin position="1"/>
        <end position="23"/>
    </location>
</feature>
<evidence type="ECO:0000256" key="1">
    <source>
        <dbReference type="ARBA" id="ARBA00001933"/>
    </source>
</evidence>
<evidence type="ECO:0000256" key="3">
    <source>
        <dbReference type="ARBA" id="ARBA00022576"/>
    </source>
</evidence>
<dbReference type="InterPro" id="IPR050596">
    <property type="entry name" value="AspAT/PAT-like"/>
</dbReference>
<dbReference type="PANTHER" id="PTHR46383">
    <property type="entry name" value="ASPARTATE AMINOTRANSFERASE"/>
    <property type="match status" value="1"/>
</dbReference>
<evidence type="ECO:0000256" key="2">
    <source>
        <dbReference type="ARBA" id="ARBA00007441"/>
    </source>
</evidence>
<dbReference type="Pfam" id="PF00155">
    <property type="entry name" value="Aminotran_1_2"/>
    <property type="match status" value="1"/>
</dbReference>
<evidence type="ECO:0000313" key="8">
    <source>
        <dbReference type="EMBL" id="MFC3984613.1"/>
    </source>
</evidence>
<feature type="compositionally biased region" description="Pro residues" evidence="6">
    <location>
        <begin position="1"/>
        <end position="10"/>
    </location>
</feature>
<sequence length="418" mass="45900">MEQNPEPQPRSQPGSRLESRRLRATHLPERARLIGSSVREADLSLRLDGAGHGLLDTTHFDTVRFPPPDWALETFALAAGDGELAYTAYRGGDGVRRACARPVAELLGVDVDPDRHLVLTAGTQSGLFTTLSALVDDGDTVALADPEYLFVERMLRFLGARVVRVGMVDGPDGPQLDLDALDEVAGNGIRLLLTSNPNNPTGSVYTEETVRGLARLAVRHDFLVVVDELYCRLVYPDVPFFHLAAQPGMAERTVTMLGGSKTESLSGYRIGVVVAPPEIVDAIEQVMAMTCLRAPAYAQQLLTRWLVDDREFVRRRVEELRVIRDLTVERLRQVDGLVVRPGAGTAYLWPDVSALGLSDVAVARLLQREAGVVVSPGYQFGPSGVGRFRVCYARDEAQWEAALDRMVKALNDTPDRHR</sequence>
<dbReference type="InterPro" id="IPR015422">
    <property type="entry name" value="PyrdxlP-dep_Trfase_small"/>
</dbReference>
<gene>
    <name evidence="8" type="ORF">ACFOYY_31060</name>
</gene>
<evidence type="ECO:0000256" key="5">
    <source>
        <dbReference type="ARBA" id="ARBA00022898"/>
    </source>
</evidence>
<organism evidence="8 9">
    <name type="scientific">Streptosporangium jomthongense</name>
    <dbReference type="NCBI Taxonomy" id="1193683"/>
    <lineage>
        <taxon>Bacteria</taxon>
        <taxon>Bacillati</taxon>
        <taxon>Actinomycetota</taxon>
        <taxon>Actinomycetes</taxon>
        <taxon>Streptosporangiales</taxon>
        <taxon>Streptosporangiaceae</taxon>
        <taxon>Streptosporangium</taxon>
    </lineage>
</organism>
<dbReference type="Proteomes" id="UP001595698">
    <property type="component" value="Unassembled WGS sequence"/>
</dbReference>
<proteinExistence type="inferred from homology"/>
<reference evidence="9" key="1">
    <citation type="journal article" date="2019" name="Int. J. Syst. Evol. Microbiol.">
        <title>The Global Catalogue of Microorganisms (GCM) 10K type strain sequencing project: providing services to taxonomists for standard genome sequencing and annotation.</title>
        <authorList>
            <consortium name="The Broad Institute Genomics Platform"/>
            <consortium name="The Broad Institute Genome Sequencing Center for Infectious Disease"/>
            <person name="Wu L."/>
            <person name="Ma J."/>
        </authorList>
    </citation>
    <scope>NUCLEOTIDE SEQUENCE [LARGE SCALE GENOMIC DNA]</scope>
    <source>
        <strain evidence="9">TBRC 7912</strain>
    </source>
</reference>
<comment type="caution">
    <text evidence="8">The sequence shown here is derived from an EMBL/GenBank/DDBJ whole genome shotgun (WGS) entry which is preliminary data.</text>
</comment>
<keyword evidence="9" id="KW-1185">Reference proteome</keyword>
<name>A0ABV8F7G6_9ACTN</name>
<accession>A0ABV8F7G6</accession>
<dbReference type="EMBL" id="JBHSBC010000036">
    <property type="protein sequence ID" value="MFC3984613.1"/>
    <property type="molecule type" value="Genomic_DNA"/>
</dbReference>
<dbReference type="InterPro" id="IPR004839">
    <property type="entry name" value="Aminotransferase_I/II_large"/>
</dbReference>